<accession>A0A7J6KM34</accession>
<protein>
    <submittedName>
        <fullName evidence="1">Uncharacterized protein</fullName>
    </submittedName>
</protein>
<organism evidence="1 2">
    <name type="scientific">Perkinsus chesapeaki</name>
    <name type="common">Clam parasite</name>
    <name type="synonym">Perkinsus andrewsi</name>
    <dbReference type="NCBI Taxonomy" id="330153"/>
    <lineage>
        <taxon>Eukaryota</taxon>
        <taxon>Sar</taxon>
        <taxon>Alveolata</taxon>
        <taxon>Perkinsozoa</taxon>
        <taxon>Perkinsea</taxon>
        <taxon>Perkinsida</taxon>
        <taxon>Perkinsidae</taxon>
        <taxon>Perkinsus</taxon>
    </lineage>
</organism>
<comment type="caution">
    <text evidence="1">The sequence shown here is derived from an EMBL/GenBank/DDBJ whole genome shotgun (WGS) entry which is preliminary data.</text>
</comment>
<reference evidence="1 2" key="1">
    <citation type="submission" date="2020-04" db="EMBL/GenBank/DDBJ databases">
        <title>Perkinsus chesapeaki whole genome sequence.</title>
        <authorList>
            <person name="Bogema D.R."/>
        </authorList>
    </citation>
    <scope>NUCLEOTIDE SEQUENCE [LARGE SCALE GENOMIC DNA]</scope>
    <source>
        <strain evidence="1">ATCC PRA-425</strain>
    </source>
</reference>
<dbReference type="Gene3D" id="3.40.50.11320">
    <property type="match status" value="1"/>
</dbReference>
<sequence length="50" mass="5336">GNVGTIRSLSIPAGGLFASVTIFGAGHFADTDKPQEVYKMLDLFYNGDML</sequence>
<feature type="non-terminal residue" evidence="1">
    <location>
        <position position="1"/>
    </location>
</feature>
<dbReference type="Proteomes" id="UP000591131">
    <property type="component" value="Unassembled WGS sequence"/>
</dbReference>
<name>A0A7J6KM34_PERCH</name>
<dbReference type="EMBL" id="JAAPAO010002171">
    <property type="protein sequence ID" value="KAF4648117.1"/>
    <property type="molecule type" value="Genomic_DNA"/>
</dbReference>
<keyword evidence="2" id="KW-1185">Reference proteome</keyword>
<evidence type="ECO:0000313" key="1">
    <source>
        <dbReference type="EMBL" id="KAF4648117.1"/>
    </source>
</evidence>
<dbReference type="AlphaFoldDB" id="A0A7J6KM34"/>
<dbReference type="OrthoDB" id="443318at2759"/>
<evidence type="ECO:0000313" key="2">
    <source>
        <dbReference type="Proteomes" id="UP000591131"/>
    </source>
</evidence>
<gene>
    <name evidence="1" type="ORF">FOL47_003711</name>
</gene>
<proteinExistence type="predicted"/>